<proteinExistence type="predicted"/>
<dbReference type="Proteomes" id="UP000273001">
    <property type="component" value="Chromosome"/>
</dbReference>
<accession>A0ABM6Z598</accession>
<feature type="compositionally biased region" description="Low complexity" evidence="1">
    <location>
        <begin position="126"/>
        <end position="136"/>
    </location>
</feature>
<dbReference type="RefSeq" id="WP_120205336.1">
    <property type="nucleotide sequence ID" value="NZ_CP032514.1"/>
</dbReference>
<gene>
    <name evidence="2" type="ORF">D5R93_11405</name>
</gene>
<evidence type="ECO:0000256" key="1">
    <source>
        <dbReference type="SAM" id="MobiDB-lite"/>
    </source>
</evidence>
<evidence type="ECO:0000313" key="2">
    <source>
        <dbReference type="EMBL" id="AYD90454.1"/>
    </source>
</evidence>
<sequence length="177" mass="17889">MARAALRWYGRALGAPGASGSRDAGGMTACSAYGFFAPLTGALRAVLGEEAASVPASWQPRSRKAADPDGEDGEEVRDGGEGRRAEHAGGDQSPPPAGPAAVGDVAEKPGEAEEPVEPAEEDRAASARAAVMDLASDLAAPAARGDDAGQEAPGRDSDAPPAAPWTLEDLEAVLPRH</sequence>
<name>A0ABM6Z598_9ACTO</name>
<organism evidence="2 3">
    <name type="scientific">Actinomyces lilanjuaniae</name>
    <dbReference type="NCBI Taxonomy" id="2321394"/>
    <lineage>
        <taxon>Bacteria</taxon>
        <taxon>Bacillati</taxon>
        <taxon>Actinomycetota</taxon>
        <taxon>Actinomycetes</taxon>
        <taxon>Actinomycetales</taxon>
        <taxon>Actinomycetaceae</taxon>
        <taxon>Actinomyces</taxon>
    </lineage>
</organism>
<feature type="region of interest" description="Disordered" evidence="1">
    <location>
        <begin position="51"/>
        <end position="177"/>
    </location>
</feature>
<keyword evidence="3" id="KW-1185">Reference proteome</keyword>
<protein>
    <submittedName>
        <fullName evidence="2">Uncharacterized protein</fullName>
    </submittedName>
</protein>
<feature type="compositionally biased region" description="Basic and acidic residues" evidence="1">
    <location>
        <begin position="76"/>
        <end position="89"/>
    </location>
</feature>
<evidence type="ECO:0000313" key="3">
    <source>
        <dbReference type="Proteomes" id="UP000273001"/>
    </source>
</evidence>
<dbReference type="EMBL" id="CP032514">
    <property type="protein sequence ID" value="AYD90454.1"/>
    <property type="molecule type" value="Genomic_DNA"/>
</dbReference>
<reference evidence="2 3" key="1">
    <citation type="submission" date="2018-09" db="EMBL/GenBank/DDBJ databases">
        <authorList>
            <person name="Li J."/>
        </authorList>
    </citation>
    <scope>NUCLEOTIDE SEQUENCE [LARGE SCALE GENOMIC DNA]</scope>
    <source>
        <strain evidence="2 3">2129</strain>
    </source>
</reference>